<dbReference type="RefSeq" id="XP_004040073.1">
    <property type="nucleotide sequence ID" value="XM_004040025.1"/>
</dbReference>
<dbReference type="GeneID" id="14910963"/>
<reference evidence="2 3" key="1">
    <citation type="submission" date="2011-07" db="EMBL/GenBank/DDBJ databases">
        <authorList>
            <person name="Coyne R."/>
            <person name="Brami D."/>
            <person name="Johnson J."/>
            <person name="Hostetler J."/>
            <person name="Hannick L."/>
            <person name="Clark T."/>
            <person name="Cassidy-Hanley D."/>
            <person name="Inman J."/>
        </authorList>
    </citation>
    <scope>NUCLEOTIDE SEQUENCE [LARGE SCALE GENOMIC DNA]</scope>
    <source>
        <strain evidence="2 3">G5</strain>
    </source>
</reference>
<organism evidence="2 3">
    <name type="scientific">Ichthyophthirius multifiliis</name>
    <name type="common">White spot disease agent</name>
    <name type="synonym">Ich</name>
    <dbReference type="NCBI Taxonomy" id="5932"/>
    <lineage>
        <taxon>Eukaryota</taxon>
        <taxon>Sar</taxon>
        <taxon>Alveolata</taxon>
        <taxon>Ciliophora</taxon>
        <taxon>Intramacronucleata</taxon>
        <taxon>Oligohymenophorea</taxon>
        <taxon>Hymenostomatida</taxon>
        <taxon>Ophryoglenina</taxon>
        <taxon>Ichthyophthirius</taxon>
    </lineage>
</organism>
<dbReference type="AlphaFoldDB" id="G0QJ45"/>
<evidence type="ECO:0008006" key="4">
    <source>
        <dbReference type="Google" id="ProtNLM"/>
    </source>
</evidence>
<evidence type="ECO:0000256" key="1">
    <source>
        <dbReference type="SAM" id="Coils"/>
    </source>
</evidence>
<gene>
    <name evidence="2" type="ORF">IMG5_002410</name>
</gene>
<keyword evidence="3" id="KW-1185">Reference proteome</keyword>
<sequence length="425" mass="51498">MLEKGYGCTQDYQQAIDILNEELQIQKDYEFYYGYSNYHIAKLKKILKQDEKDYEQQYEKSLQQFNERFNSEQQEIYGKLFACYYLGRIYQKHKNDLQQSDQKYNIFRKIYQENYFRFRCTRTLQYEILKLKFIKKQIKLQILSENSENKNSQINPILKNKSNISKNSLGVISAQKKPKQEMIKQKSYIQKDIKEEEVQIQEKLEENQKNTYIRFSTYKQLRNSSLNENIGLLQQLKKQTFLIKKEYIKFYLLQKNKNKMFRISLKIINSKFCKLQAFLIKFYNKITSNYFQFTHISSLIYMEEFEVEKYSILKINLIQVQIYVSLSKIFNKKIFLILIQNLPIFYLMKNSKYTTQDTSLNVPSQTKTDVLECQYKTLNQKLMICLIQQYQEKPVQEKQQLQSVLKKVNLSIHMIQHYMMFTNLN</sequence>
<dbReference type="InParanoid" id="G0QJ45"/>
<feature type="coiled-coil region" evidence="1">
    <location>
        <begin position="40"/>
        <end position="75"/>
    </location>
</feature>
<dbReference type="EMBL" id="GL983048">
    <property type="protein sequence ID" value="EGR34769.1"/>
    <property type="molecule type" value="Genomic_DNA"/>
</dbReference>
<evidence type="ECO:0000313" key="3">
    <source>
        <dbReference type="Proteomes" id="UP000008983"/>
    </source>
</evidence>
<name>G0QJ45_ICHMU</name>
<evidence type="ECO:0000313" key="2">
    <source>
        <dbReference type="EMBL" id="EGR34769.1"/>
    </source>
</evidence>
<protein>
    <recommendedName>
        <fullName evidence="4">Tetratricopeptide repeat protein</fullName>
    </recommendedName>
</protein>
<accession>G0QJ45</accession>
<keyword evidence="1" id="KW-0175">Coiled coil</keyword>
<proteinExistence type="predicted"/>
<dbReference type="Proteomes" id="UP000008983">
    <property type="component" value="Unassembled WGS sequence"/>
</dbReference>